<name>A0A1L7CLX6_CORFL</name>
<organism evidence="2 4">
    <name type="scientific">Corynebacterium flavescens</name>
    <dbReference type="NCBI Taxonomy" id="28028"/>
    <lineage>
        <taxon>Bacteria</taxon>
        <taxon>Bacillati</taxon>
        <taxon>Actinomycetota</taxon>
        <taxon>Actinomycetes</taxon>
        <taxon>Mycobacteriales</taxon>
        <taxon>Corynebacteriaceae</taxon>
        <taxon>Corynebacterium</taxon>
    </lineage>
</organism>
<dbReference type="GeneID" id="82880349"/>
<dbReference type="Proteomes" id="UP000185479">
    <property type="component" value="Chromosome"/>
</dbReference>
<evidence type="ECO:0000256" key="1">
    <source>
        <dbReference type="SAM" id="Phobius"/>
    </source>
</evidence>
<proteinExistence type="predicted"/>
<reference evidence="2 4" key="1">
    <citation type="submission" date="2014-08" db="EMBL/GenBank/DDBJ databases">
        <title>Complete genome sequence of Corynebacterium flavescens OJ8(T)(=DSM 20296(T)), isolated from cheese.</title>
        <authorList>
            <person name="Ruckert C."/>
            <person name="Albersmeier A."/>
            <person name="Winkler A."/>
            <person name="Kalinowski J."/>
        </authorList>
    </citation>
    <scope>NUCLEOTIDE SEQUENCE [LARGE SCALE GENOMIC DNA]</scope>
    <source>
        <strain evidence="2 4">OJ8</strain>
    </source>
</reference>
<dbReference type="OrthoDB" id="4426553at2"/>
<feature type="transmembrane region" description="Helical" evidence="1">
    <location>
        <begin position="51"/>
        <end position="69"/>
    </location>
</feature>
<evidence type="ECO:0000313" key="5">
    <source>
        <dbReference type="Proteomes" id="UP000315353"/>
    </source>
</evidence>
<evidence type="ECO:0000313" key="2">
    <source>
        <dbReference type="EMBL" id="APT86860.1"/>
    </source>
</evidence>
<evidence type="ECO:0000313" key="4">
    <source>
        <dbReference type="Proteomes" id="UP000185479"/>
    </source>
</evidence>
<keyword evidence="1" id="KW-0472">Membrane</keyword>
<gene>
    <name evidence="3" type="ORF">CFL01nite_05910</name>
    <name evidence="2" type="ORF">CFLV_06430</name>
</gene>
<accession>A0A1L7CLX6</accession>
<dbReference type="Proteomes" id="UP000315353">
    <property type="component" value="Unassembled WGS sequence"/>
</dbReference>
<dbReference type="AlphaFoldDB" id="A0A1L7CLX6"/>
<sequence>MTTSKSPAQGVPIPTTLRVGGAFMFLAFVLILLAVISVFRDGWQAPFTWTYGTLAIVAAALIAGAFATIRRDQRASKPQVIALAVAVVLVIAGRFAPSTVLVVMDQYWLLLYAVGAGLCALILRRVSIGTH</sequence>
<keyword evidence="4" id="KW-1185">Reference proteome</keyword>
<keyword evidence="1" id="KW-1133">Transmembrane helix</keyword>
<feature type="transmembrane region" description="Helical" evidence="1">
    <location>
        <begin position="81"/>
        <end position="100"/>
    </location>
</feature>
<keyword evidence="1" id="KW-0812">Transmembrane</keyword>
<protein>
    <submittedName>
        <fullName evidence="2">Membrane protein</fullName>
    </submittedName>
</protein>
<feature type="transmembrane region" description="Helical" evidence="1">
    <location>
        <begin position="21"/>
        <end position="39"/>
    </location>
</feature>
<dbReference type="RefSeq" id="WP_075729819.1">
    <property type="nucleotide sequence ID" value="NZ_BJNB01000006.1"/>
</dbReference>
<dbReference type="KEGG" id="cfc:CFLV_06430"/>
<feature type="transmembrane region" description="Helical" evidence="1">
    <location>
        <begin position="106"/>
        <end position="123"/>
    </location>
</feature>
<dbReference type="EMBL" id="BJNB01000006">
    <property type="protein sequence ID" value="GEB97096.1"/>
    <property type="molecule type" value="Genomic_DNA"/>
</dbReference>
<dbReference type="EMBL" id="CP009246">
    <property type="protein sequence ID" value="APT86860.1"/>
    <property type="molecule type" value="Genomic_DNA"/>
</dbReference>
<evidence type="ECO:0000313" key="3">
    <source>
        <dbReference type="EMBL" id="GEB97096.1"/>
    </source>
</evidence>
<reference evidence="3 5" key="2">
    <citation type="submission" date="2019-06" db="EMBL/GenBank/DDBJ databases">
        <title>Whole genome shotgun sequence of Corynebacterium flavescens NBRC 14136.</title>
        <authorList>
            <person name="Hosoyama A."/>
            <person name="Uohara A."/>
            <person name="Ohji S."/>
            <person name="Ichikawa N."/>
        </authorList>
    </citation>
    <scope>NUCLEOTIDE SEQUENCE [LARGE SCALE GENOMIC DNA]</scope>
    <source>
        <strain evidence="3 5">NBRC 14136</strain>
    </source>
</reference>